<feature type="transmembrane region" description="Helical" evidence="8">
    <location>
        <begin position="77"/>
        <end position="94"/>
    </location>
</feature>
<feature type="transmembrane region" description="Helical" evidence="8">
    <location>
        <begin position="156"/>
        <end position="179"/>
    </location>
</feature>
<keyword evidence="7 8" id="KW-0472">Membrane</keyword>
<feature type="transmembrane region" description="Helical" evidence="8">
    <location>
        <begin position="12"/>
        <end position="32"/>
    </location>
</feature>
<evidence type="ECO:0000256" key="8">
    <source>
        <dbReference type="SAM" id="Phobius"/>
    </source>
</evidence>
<reference evidence="9" key="1">
    <citation type="submission" date="2020-08" db="EMBL/GenBank/DDBJ databases">
        <title>Genome public.</title>
        <authorList>
            <person name="Liu C."/>
            <person name="Sun Q."/>
        </authorList>
    </citation>
    <scope>NUCLEOTIDE SEQUENCE</scope>
    <source>
        <strain evidence="9">NSJ-12</strain>
    </source>
</reference>
<dbReference type="Proteomes" id="UP000655830">
    <property type="component" value="Unassembled WGS sequence"/>
</dbReference>
<dbReference type="PANTHER" id="PTHR30472">
    <property type="entry name" value="FERRIC ENTEROBACTIN TRANSPORT SYSTEM PERMEASE PROTEIN"/>
    <property type="match status" value="1"/>
</dbReference>
<accession>A0A926EKT8</accession>
<dbReference type="RefSeq" id="WP_177672099.1">
    <property type="nucleotide sequence ID" value="NZ_JACRSY010000030.1"/>
</dbReference>
<keyword evidence="3" id="KW-0813">Transport</keyword>
<sequence length="343" mass="37495">MKRIRENYKVGNIGFLYCLLIISIILLGLYSVTIGVSKIGTLDVFKIISQQLLGFPKNLAVGEGQITVIMNLRIPRILMALLTGLNLAVTGAIYQALFKNDMADPFMLGISSGASLGAGIGFMLGGFTPFYAFLGALVANVLVGMLSGLKGKTSTIRLLLSGIAINYFFSAILSFIRLYSDDKNLTLFSWGMGSLASASYKRVIILACVTFPILFIFLLHRKELNLLLMGEQAAKAMGLDVNRLRKIFLILSSILIATTVCFTGTIGFVGLIIPHMVRLLFGSNYSKTLPISGFLGMIFVLLCDNLSRSLLSSSEIPLGIITSLFGAPYFMYLIYRERKRSLT</sequence>
<keyword evidence="10" id="KW-1185">Reference proteome</keyword>
<feature type="transmembrane region" description="Helical" evidence="8">
    <location>
        <begin position="199"/>
        <end position="219"/>
    </location>
</feature>
<dbReference type="CDD" id="cd06550">
    <property type="entry name" value="TM_ABC_iron-siderophores_like"/>
    <property type="match status" value="1"/>
</dbReference>
<dbReference type="EMBL" id="JACRSY010000030">
    <property type="protein sequence ID" value="MBC8580885.1"/>
    <property type="molecule type" value="Genomic_DNA"/>
</dbReference>
<organism evidence="9 10">
    <name type="scientific">Zhenhengia yiwuensis</name>
    <dbReference type="NCBI Taxonomy" id="2763666"/>
    <lineage>
        <taxon>Bacteria</taxon>
        <taxon>Bacillati</taxon>
        <taxon>Bacillota</taxon>
        <taxon>Clostridia</taxon>
        <taxon>Lachnospirales</taxon>
        <taxon>Lachnospiraceae</taxon>
        <taxon>Zhenhengia</taxon>
    </lineage>
</organism>
<dbReference type="GO" id="GO:0005886">
    <property type="term" value="C:plasma membrane"/>
    <property type="evidence" value="ECO:0007669"/>
    <property type="project" value="UniProtKB-SubCell"/>
</dbReference>
<dbReference type="GO" id="GO:0022857">
    <property type="term" value="F:transmembrane transporter activity"/>
    <property type="evidence" value="ECO:0007669"/>
    <property type="project" value="InterPro"/>
</dbReference>
<feature type="transmembrane region" description="Helical" evidence="8">
    <location>
        <begin position="316"/>
        <end position="335"/>
    </location>
</feature>
<comment type="similarity">
    <text evidence="2">Belongs to the binding-protein-dependent transport system permease family. FecCD subfamily.</text>
</comment>
<evidence type="ECO:0000313" key="10">
    <source>
        <dbReference type="Proteomes" id="UP000655830"/>
    </source>
</evidence>
<dbReference type="PANTHER" id="PTHR30472:SF25">
    <property type="entry name" value="ABC TRANSPORTER PERMEASE PROTEIN MJ0876-RELATED"/>
    <property type="match status" value="1"/>
</dbReference>
<gene>
    <name evidence="9" type="ORF">H8718_15305</name>
</gene>
<dbReference type="AlphaFoldDB" id="A0A926EKT8"/>
<evidence type="ECO:0000256" key="7">
    <source>
        <dbReference type="ARBA" id="ARBA00023136"/>
    </source>
</evidence>
<evidence type="ECO:0000256" key="1">
    <source>
        <dbReference type="ARBA" id="ARBA00004651"/>
    </source>
</evidence>
<feature type="transmembrane region" description="Helical" evidence="8">
    <location>
        <begin position="130"/>
        <end position="149"/>
    </location>
</feature>
<evidence type="ECO:0000256" key="6">
    <source>
        <dbReference type="ARBA" id="ARBA00022989"/>
    </source>
</evidence>
<evidence type="ECO:0000256" key="3">
    <source>
        <dbReference type="ARBA" id="ARBA00022448"/>
    </source>
</evidence>
<evidence type="ECO:0000313" key="9">
    <source>
        <dbReference type="EMBL" id="MBC8580885.1"/>
    </source>
</evidence>
<dbReference type="Gene3D" id="1.10.3470.10">
    <property type="entry name" value="ABC transporter involved in vitamin B12 uptake, BtuC"/>
    <property type="match status" value="1"/>
</dbReference>
<dbReference type="InterPro" id="IPR000522">
    <property type="entry name" value="ABC_transptr_permease_BtuC"/>
</dbReference>
<dbReference type="SUPFAM" id="SSF81345">
    <property type="entry name" value="ABC transporter involved in vitamin B12 uptake, BtuC"/>
    <property type="match status" value="1"/>
</dbReference>
<dbReference type="FunFam" id="1.10.3470.10:FF:000001">
    <property type="entry name" value="Vitamin B12 ABC transporter permease BtuC"/>
    <property type="match status" value="1"/>
</dbReference>
<name>A0A926EKT8_9FIRM</name>
<keyword evidence="4" id="KW-1003">Cell membrane</keyword>
<dbReference type="Pfam" id="PF01032">
    <property type="entry name" value="FecCD"/>
    <property type="match status" value="1"/>
</dbReference>
<comment type="subcellular location">
    <subcellularLocation>
        <location evidence="1">Cell membrane</location>
        <topology evidence="1">Multi-pass membrane protein</topology>
    </subcellularLocation>
</comment>
<evidence type="ECO:0000256" key="4">
    <source>
        <dbReference type="ARBA" id="ARBA00022475"/>
    </source>
</evidence>
<dbReference type="InterPro" id="IPR037294">
    <property type="entry name" value="ABC_BtuC-like"/>
</dbReference>
<feature type="transmembrane region" description="Helical" evidence="8">
    <location>
        <begin position="247"/>
        <end position="273"/>
    </location>
</feature>
<comment type="caution">
    <text evidence="9">The sequence shown here is derived from an EMBL/GenBank/DDBJ whole genome shotgun (WGS) entry which is preliminary data.</text>
</comment>
<protein>
    <submittedName>
        <fullName evidence="9">Iron ABC transporter permease</fullName>
    </submittedName>
</protein>
<keyword evidence="6 8" id="KW-1133">Transmembrane helix</keyword>
<evidence type="ECO:0000256" key="2">
    <source>
        <dbReference type="ARBA" id="ARBA00007935"/>
    </source>
</evidence>
<dbReference type="GO" id="GO:0033214">
    <property type="term" value="P:siderophore-iron import into cell"/>
    <property type="evidence" value="ECO:0007669"/>
    <property type="project" value="TreeGrafter"/>
</dbReference>
<feature type="transmembrane region" description="Helical" evidence="8">
    <location>
        <begin position="106"/>
        <end position="124"/>
    </location>
</feature>
<evidence type="ECO:0000256" key="5">
    <source>
        <dbReference type="ARBA" id="ARBA00022692"/>
    </source>
</evidence>
<proteinExistence type="inferred from homology"/>
<keyword evidence="5 8" id="KW-0812">Transmembrane</keyword>